<evidence type="ECO:0008006" key="3">
    <source>
        <dbReference type="Google" id="ProtNLM"/>
    </source>
</evidence>
<dbReference type="Pfam" id="PF09550">
    <property type="entry name" value="Phage_TAC_6"/>
    <property type="match status" value="1"/>
</dbReference>
<keyword evidence="2" id="KW-1185">Reference proteome</keyword>
<protein>
    <recommendedName>
        <fullName evidence="3">Phage tail assembly chaperone protein, TAC</fullName>
    </recommendedName>
</protein>
<proteinExistence type="predicted"/>
<dbReference type="AlphaFoldDB" id="A0A239PJR9"/>
<organism evidence="1 2">
    <name type="scientific">Amphiplicatus metriothermophilus</name>
    <dbReference type="NCBI Taxonomy" id="1519374"/>
    <lineage>
        <taxon>Bacteria</taxon>
        <taxon>Pseudomonadati</taxon>
        <taxon>Pseudomonadota</taxon>
        <taxon>Alphaproteobacteria</taxon>
        <taxon>Parvularculales</taxon>
        <taxon>Parvularculaceae</taxon>
        <taxon>Amphiplicatus</taxon>
    </lineage>
</organism>
<dbReference type="EMBL" id="FZQA01000001">
    <property type="protein sequence ID" value="SNT67573.1"/>
    <property type="molecule type" value="Genomic_DNA"/>
</dbReference>
<evidence type="ECO:0000313" key="2">
    <source>
        <dbReference type="Proteomes" id="UP000198346"/>
    </source>
</evidence>
<evidence type="ECO:0000313" key="1">
    <source>
        <dbReference type="EMBL" id="SNT67573.1"/>
    </source>
</evidence>
<sequence length="57" mass="6569">MNLAPDQFWRLTPREWRWLCAALAPEPAPRRADFAALLAQFPDEGRRCDASTERSNP</sequence>
<name>A0A239PJR9_9PROT</name>
<accession>A0A239PJR9</accession>
<reference evidence="1 2" key="1">
    <citation type="submission" date="2017-07" db="EMBL/GenBank/DDBJ databases">
        <authorList>
            <person name="Sun Z.S."/>
            <person name="Albrecht U."/>
            <person name="Echele G."/>
            <person name="Lee C.C."/>
        </authorList>
    </citation>
    <scope>NUCLEOTIDE SEQUENCE [LARGE SCALE GENOMIC DNA]</scope>
    <source>
        <strain evidence="1 2">CGMCC 1.12710</strain>
    </source>
</reference>
<gene>
    <name evidence="1" type="ORF">SAMN06297382_0063</name>
</gene>
<dbReference type="RefSeq" id="WP_089410608.1">
    <property type="nucleotide sequence ID" value="NZ_FZQA01000001.1"/>
</dbReference>
<dbReference type="Proteomes" id="UP000198346">
    <property type="component" value="Unassembled WGS sequence"/>
</dbReference>
<dbReference type="InterPro" id="IPR019056">
    <property type="entry name" value="Phage_TAC_6"/>
</dbReference>